<dbReference type="InterPro" id="IPR003607">
    <property type="entry name" value="HD/PDEase_dom"/>
</dbReference>
<name>A0A0G0Z0Q8_9BACT</name>
<evidence type="ECO:0000256" key="5">
    <source>
        <dbReference type="HAMAP-Rule" id="MF_00335"/>
    </source>
</evidence>
<dbReference type="InterPro" id="IPR036612">
    <property type="entry name" value="KH_dom_type_1_sf"/>
</dbReference>
<dbReference type="AlphaFoldDB" id="A0A0G0Z0Q8"/>
<gene>
    <name evidence="5" type="primary">rny</name>
    <name evidence="8" type="ORF">UV02_C0017G0003</name>
</gene>
<proteinExistence type="inferred from homology"/>
<dbReference type="EC" id="3.1.-.-" evidence="5 6"/>
<keyword evidence="1 5" id="KW-0540">Nuclease</keyword>
<comment type="function">
    <text evidence="5">Endoribonuclease that initiates mRNA decay.</text>
</comment>
<dbReference type="SMART" id="SM00471">
    <property type="entry name" value="HDc"/>
    <property type="match status" value="1"/>
</dbReference>
<dbReference type="CDD" id="cd22431">
    <property type="entry name" value="KH-I_RNaseY"/>
    <property type="match status" value="1"/>
</dbReference>
<dbReference type="SMART" id="SM00322">
    <property type="entry name" value="KH"/>
    <property type="match status" value="1"/>
</dbReference>
<dbReference type="GO" id="GO:0006402">
    <property type="term" value="P:mRNA catabolic process"/>
    <property type="evidence" value="ECO:0007669"/>
    <property type="project" value="UniProtKB-UniRule"/>
</dbReference>
<dbReference type="GO" id="GO:0004521">
    <property type="term" value="F:RNA endonuclease activity"/>
    <property type="evidence" value="ECO:0007669"/>
    <property type="project" value="UniProtKB-UniRule"/>
</dbReference>
<dbReference type="InterPro" id="IPR022711">
    <property type="entry name" value="RNase_Y_N"/>
</dbReference>
<dbReference type="Gene3D" id="3.30.1370.10">
    <property type="entry name" value="K Homology domain, type 1"/>
    <property type="match status" value="1"/>
</dbReference>
<dbReference type="Gene3D" id="1.10.3210.10">
    <property type="entry name" value="Hypothetical protein af1432"/>
    <property type="match status" value="1"/>
</dbReference>
<organism evidence="8 9">
    <name type="scientific">Candidatus Kuenenbacteria bacterium GW2011_GWA2_42_15</name>
    <dbReference type="NCBI Taxonomy" id="1618677"/>
    <lineage>
        <taxon>Bacteria</taxon>
        <taxon>Candidatus Kueneniibacteriota</taxon>
    </lineage>
</organism>
<dbReference type="PANTHER" id="PTHR12826">
    <property type="entry name" value="RIBONUCLEASE Y"/>
    <property type="match status" value="1"/>
</dbReference>
<dbReference type="GO" id="GO:0003723">
    <property type="term" value="F:RNA binding"/>
    <property type="evidence" value="ECO:0007669"/>
    <property type="project" value="UniProtKB-UniRule"/>
</dbReference>
<evidence type="ECO:0000259" key="7">
    <source>
        <dbReference type="PROSITE" id="PS51831"/>
    </source>
</evidence>
<dbReference type="PANTHER" id="PTHR12826:SF15">
    <property type="entry name" value="RIBONUCLEASE Y"/>
    <property type="match status" value="1"/>
</dbReference>
<keyword evidence="3 5" id="KW-0378">Hydrolase</keyword>
<dbReference type="PROSITE" id="PS51831">
    <property type="entry name" value="HD"/>
    <property type="match status" value="1"/>
</dbReference>
<evidence type="ECO:0000256" key="4">
    <source>
        <dbReference type="ARBA" id="ARBA00022884"/>
    </source>
</evidence>
<dbReference type="InterPro" id="IPR006675">
    <property type="entry name" value="HDIG_dom"/>
</dbReference>
<dbReference type="NCBIfam" id="TIGR03319">
    <property type="entry name" value="RNase_Y"/>
    <property type="match status" value="1"/>
</dbReference>
<accession>A0A0G0Z0Q8</accession>
<dbReference type="PROSITE" id="PS50084">
    <property type="entry name" value="KH_TYPE_1"/>
    <property type="match status" value="1"/>
</dbReference>
<evidence type="ECO:0000256" key="6">
    <source>
        <dbReference type="NCBIfam" id="TIGR03319"/>
    </source>
</evidence>
<dbReference type="Pfam" id="PF00013">
    <property type="entry name" value="KH_1"/>
    <property type="match status" value="1"/>
</dbReference>
<dbReference type="InterPro" id="IPR017705">
    <property type="entry name" value="Ribonuclease_Y"/>
</dbReference>
<feature type="domain" description="HD" evidence="7">
    <location>
        <begin position="321"/>
        <end position="413"/>
    </location>
</feature>
<dbReference type="SUPFAM" id="SSF54791">
    <property type="entry name" value="Eukaryotic type KH-domain (KH-domain type I)"/>
    <property type="match status" value="1"/>
</dbReference>
<dbReference type="InterPro" id="IPR004088">
    <property type="entry name" value="KH_dom_type_1"/>
</dbReference>
<evidence type="ECO:0000313" key="8">
    <source>
        <dbReference type="EMBL" id="KKS42344.1"/>
    </source>
</evidence>
<comment type="caution">
    <text evidence="8">The sequence shown here is derived from an EMBL/GenBank/DDBJ whole genome shotgun (WGS) entry which is preliminary data.</text>
</comment>
<dbReference type="InterPro" id="IPR006674">
    <property type="entry name" value="HD_domain"/>
</dbReference>
<dbReference type="SUPFAM" id="SSF109604">
    <property type="entry name" value="HD-domain/PDEase-like"/>
    <property type="match status" value="1"/>
</dbReference>
<keyword evidence="4 5" id="KW-0694">RNA-binding</keyword>
<dbReference type="GO" id="GO:0005886">
    <property type="term" value="C:plasma membrane"/>
    <property type="evidence" value="ECO:0007669"/>
    <property type="project" value="UniProtKB-UniRule"/>
</dbReference>
<dbReference type="InterPro" id="IPR004087">
    <property type="entry name" value="KH_dom"/>
</dbReference>
<dbReference type="NCBIfam" id="TIGR00277">
    <property type="entry name" value="HDIG"/>
    <property type="match status" value="1"/>
</dbReference>
<sequence length="504" mass="56917">MELLIFLLVLGIGLTAGYYFRRTIAKHDAKTAEAKVEKMISDAKDKYREIIIEAKNKSLEVLEKSKQEEDKRRRELFEIQRRLEKRESMFDQKFLEFEDRRAKLAEKEKGVETLREDLQKIKEKGLEKLEKIAALTKDEAKQVLINNIESTVKEELYNRVRKMERQTTEELEEKAKHILSSVIERCATTHSAETTTTTVNLPNDEMKGRIIGKEGRNIKTIEQLTGTELIVDETPGTIWVSGFSPIRRQVARVALEKLMADGRIHPGRIEEAIESAKKDLSIEIKKAGEDAMYAVGVGGLDPKLVQILGRLKYRTSYGHNVLQHSIEVSLLAGLLAQDLGADVAVAKKGGLLHDIGKAVDHEVKGGHPEIGYDIMKKFGLPEEIAKVALEHHQDHPETLEGVIVKTADAISGARPGARKDTYEQYIQRLDDLEDTAKNIAGVEKVYAIQAGRELRVFVEPAVVDDWGAKKLAREVADKIEQDLKYPGEIKVTVIRETRVEEYAR</sequence>
<keyword evidence="2 5" id="KW-0255">Endonuclease</keyword>
<dbReference type="Pfam" id="PF12072">
    <property type="entry name" value="RNase_Y_N"/>
    <property type="match status" value="1"/>
</dbReference>
<evidence type="ECO:0000256" key="3">
    <source>
        <dbReference type="ARBA" id="ARBA00022801"/>
    </source>
</evidence>
<evidence type="ECO:0000256" key="1">
    <source>
        <dbReference type="ARBA" id="ARBA00022722"/>
    </source>
</evidence>
<dbReference type="HAMAP" id="MF_00335">
    <property type="entry name" value="RNase_Y"/>
    <property type="match status" value="1"/>
</dbReference>
<dbReference type="Pfam" id="PF01966">
    <property type="entry name" value="HD"/>
    <property type="match status" value="1"/>
</dbReference>
<dbReference type="GO" id="GO:0016787">
    <property type="term" value="F:hydrolase activity"/>
    <property type="evidence" value="ECO:0007669"/>
    <property type="project" value="UniProtKB-KW"/>
</dbReference>
<dbReference type="PATRIC" id="fig|1618677.3.peg.337"/>
<comment type="similarity">
    <text evidence="5">Belongs to the RNase Y family.</text>
</comment>
<dbReference type="CDD" id="cd00077">
    <property type="entry name" value="HDc"/>
    <property type="match status" value="1"/>
</dbReference>
<reference evidence="8 9" key="1">
    <citation type="journal article" date="2015" name="Nature">
        <title>rRNA introns, odd ribosomes, and small enigmatic genomes across a large radiation of phyla.</title>
        <authorList>
            <person name="Brown C.T."/>
            <person name="Hug L.A."/>
            <person name="Thomas B.C."/>
            <person name="Sharon I."/>
            <person name="Castelle C.J."/>
            <person name="Singh A."/>
            <person name="Wilkins M.J."/>
            <person name="Williams K.H."/>
            <person name="Banfield J.F."/>
        </authorList>
    </citation>
    <scope>NUCLEOTIDE SEQUENCE [LARGE SCALE GENOMIC DNA]</scope>
</reference>
<evidence type="ECO:0000256" key="2">
    <source>
        <dbReference type="ARBA" id="ARBA00022759"/>
    </source>
</evidence>
<protein>
    <recommendedName>
        <fullName evidence="5 6">Ribonuclease Y</fullName>
        <shortName evidence="5">RNase Y</shortName>
        <ecNumber evidence="5 6">3.1.-.-</ecNumber>
    </recommendedName>
</protein>
<dbReference type="EMBL" id="LCCW01000017">
    <property type="protein sequence ID" value="KKS42344.1"/>
    <property type="molecule type" value="Genomic_DNA"/>
</dbReference>
<evidence type="ECO:0000313" key="9">
    <source>
        <dbReference type="Proteomes" id="UP000034516"/>
    </source>
</evidence>
<dbReference type="Proteomes" id="UP000034516">
    <property type="component" value="Unassembled WGS sequence"/>
</dbReference>